<proteinExistence type="predicted"/>
<feature type="chain" id="PRO_5040974838" description="Secreted protein" evidence="2">
    <location>
        <begin position="41"/>
        <end position="270"/>
    </location>
</feature>
<evidence type="ECO:0000256" key="1">
    <source>
        <dbReference type="SAM" id="MobiDB-lite"/>
    </source>
</evidence>
<sequence>MPARRFRLRPDAPLRRTALSAALCAAGALGLALAAAPAHAAGGADPLWPCIQPKVPTLAAGQMWAGPTIEGINWHDDPKVAELVPILAARRTPMDEADSLINAFAADAGSGADKNKRLTMLFAGVFDEINTQRSRILAGIERYSKHQVDLSKRIKEESLELSRAKKAEKKAAAGKTDASAPDAKAATAPNSATPSGAAAGGTGQSGTNQNTAGQGGNGQAGSTAELEKEVLWDTRIYDARHQAVSAVCESPVILEQRVFALARAIQNVMD</sequence>
<evidence type="ECO:0008006" key="5">
    <source>
        <dbReference type="Google" id="ProtNLM"/>
    </source>
</evidence>
<evidence type="ECO:0000256" key="2">
    <source>
        <dbReference type="SAM" id="SignalP"/>
    </source>
</evidence>
<dbReference type="AlphaFoldDB" id="A0A9X2PFX6"/>
<feature type="signal peptide" evidence="2">
    <location>
        <begin position="1"/>
        <end position="40"/>
    </location>
</feature>
<dbReference type="InterPro" id="IPR006311">
    <property type="entry name" value="TAT_signal"/>
</dbReference>
<comment type="caution">
    <text evidence="3">The sequence shown here is derived from an EMBL/GenBank/DDBJ whole genome shotgun (WGS) entry which is preliminary data.</text>
</comment>
<evidence type="ECO:0000313" key="3">
    <source>
        <dbReference type="EMBL" id="MCS0496246.1"/>
    </source>
</evidence>
<dbReference type="Proteomes" id="UP001151088">
    <property type="component" value="Unassembled WGS sequence"/>
</dbReference>
<dbReference type="PROSITE" id="PS51318">
    <property type="entry name" value="TAT"/>
    <property type="match status" value="1"/>
</dbReference>
<dbReference type="RefSeq" id="WP_258733407.1">
    <property type="nucleotide sequence ID" value="NZ_JANTHZ010000006.1"/>
</dbReference>
<reference evidence="3" key="1">
    <citation type="submission" date="2022-08" db="EMBL/GenBank/DDBJ databases">
        <authorList>
            <person name="Li F."/>
        </authorList>
    </citation>
    <scope>NUCLEOTIDE SEQUENCE</scope>
    <source>
        <strain evidence="3">MQZ15Z-1</strain>
    </source>
</reference>
<gene>
    <name evidence="3" type="ORF">NVS89_14170</name>
</gene>
<keyword evidence="2" id="KW-0732">Signal</keyword>
<feature type="region of interest" description="Disordered" evidence="1">
    <location>
        <begin position="170"/>
        <end position="223"/>
    </location>
</feature>
<organism evidence="3 4">
    <name type="scientific">Ancylobacter mangrovi</name>
    <dbReference type="NCBI Taxonomy" id="2972472"/>
    <lineage>
        <taxon>Bacteria</taxon>
        <taxon>Pseudomonadati</taxon>
        <taxon>Pseudomonadota</taxon>
        <taxon>Alphaproteobacteria</taxon>
        <taxon>Hyphomicrobiales</taxon>
        <taxon>Xanthobacteraceae</taxon>
        <taxon>Ancylobacter</taxon>
    </lineage>
</organism>
<keyword evidence="4" id="KW-1185">Reference proteome</keyword>
<accession>A0A9X2PFX6</accession>
<protein>
    <recommendedName>
        <fullName evidence="5">Secreted protein</fullName>
    </recommendedName>
</protein>
<evidence type="ECO:0000313" key="4">
    <source>
        <dbReference type="Proteomes" id="UP001151088"/>
    </source>
</evidence>
<name>A0A9X2PFX6_9HYPH</name>
<feature type="compositionally biased region" description="Low complexity" evidence="1">
    <location>
        <begin position="185"/>
        <end position="197"/>
    </location>
</feature>
<dbReference type="EMBL" id="JANTHZ010000006">
    <property type="protein sequence ID" value="MCS0496246.1"/>
    <property type="molecule type" value="Genomic_DNA"/>
</dbReference>